<keyword evidence="3" id="KW-1185">Reference proteome</keyword>
<evidence type="ECO:0000313" key="2">
    <source>
        <dbReference type="EMBL" id="MBU9736985.1"/>
    </source>
</evidence>
<proteinExistence type="predicted"/>
<dbReference type="AlphaFoldDB" id="A0A949JXG3"/>
<dbReference type="Proteomes" id="UP000712157">
    <property type="component" value="Unassembled WGS sequence"/>
</dbReference>
<reference evidence="2" key="1">
    <citation type="submission" date="2021-06" db="EMBL/GenBank/DDBJ databases">
        <title>Description of novel taxa of the family Lachnospiraceae.</title>
        <authorList>
            <person name="Chaplin A.V."/>
            <person name="Sokolova S.R."/>
            <person name="Pikina A.P."/>
            <person name="Korzhanova M."/>
            <person name="Belova V."/>
            <person name="Korostin D."/>
            <person name="Efimov B.A."/>
        </authorList>
    </citation>
    <scope>NUCLEOTIDE SEQUENCE</scope>
    <source>
        <strain evidence="2">ASD5720</strain>
    </source>
</reference>
<dbReference type="InterPro" id="IPR000073">
    <property type="entry name" value="AB_hydrolase_1"/>
</dbReference>
<dbReference type="Gene3D" id="3.40.50.1820">
    <property type="entry name" value="alpha/beta hydrolase"/>
    <property type="match status" value="1"/>
</dbReference>
<evidence type="ECO:0000313" key="3">
    <source>
        <dbReference type="Proteomes" id="UP000712157"/>
    </source>
</evidence>
<dbReference type="EMBL" id="JAHQCW010000015">
    <property type="protein sequence ID" value="MBU9736985.1"/>
    <property type="molecule type" value="Genomic_DNA"/>
</dbReference>
<dbReference type="PANTHER" id="PTHR43798">
    <property type="entry name" value="MONOACYLGLYCEROL LIPASE"/>
    <property type="match status" value="1"/>
</dbReference>
<protein>
    <submittedName>
        <fullName evidence="2">Alpha/beta hydrolase</fullName>
    </submittedName>
</protein>
<evidence type="ECO:0000259" key="1">
    <source>
        <dbReference type="Pfam" id="PF00561"/>
    </source>
</evidence>
<feature type="domain" description="AB hydrolase-1" evidence="1">
    <location>
        <begin position="24"/>
        <end position="139"/>
    </location>
</feature>
<dbReference type="PRINTS" id="PR00111">
    <property type="entry name" value="ABHYDROLASE"/>
</dbReference>
<dbReference type="Pfam" id="PF00561">
    <property type="entry name" value="Abhydrolase_1"/>
    <property type="match status" value="1"/>
</dbReference>
<dbReference type="PANTHER" id="PTHR43798:SF33">
    <property type="entry name" value="HYDROLASE, PUTATIVE (AFU_ORTHOLOGUE AFUA_2G14860)-RELATED"/>
    <property type="match status" value="1"/>
</dbReference>
<organism evidence="2 3">
    <name type="scientific">Diplocloster agilis</name>
    <dbReference type="NCBI Taxonomy" id="2850323"/>
    <lineage>
        <taxon>Bacteria</taxon>
        <taxon>Bacillati</taxon>
        <taxon>Bacillota</taxon>
        <taxon>Clostridia</taxon>
        <taxon>Lachnospirales</taxon>
        <taxon>Lachnospiraceae</taxon>
        <taxon>Diplocloster</taxon>
    </lineage>
</organism>
<dbReference type="InterPro" id="IPR050266">
    <property type="entry name" value="AB_hydrolase_sf"/>
</dbReference>
<name>A0A949JXG3_9FIRM</name>
<dbReference type="GO" id="GO:0016020">
    <property type="term" value="C:membrane"/>
    <property type="evidence" value="ECO:0007669"/>
    <property type="project" value="TreeGrafter"/>
</dbReference>
<sequence>MNEYYVKKAEAYMRYEDFPGEKTPILFIHGLGCAGSFDYPQVAVQKELSGHRIILVDLLGAGYSDKPTLFNYSVTAHAEYLRDFIDDLGLTALILFGHSLGGPVAIELAGMCGNKVKHLVLSEANLDPSEEGAVSYRIAQFSETYFIEKGFQELIHEYREGGNRMWAAVLSNWLPAAAYGLSKSGARGGKNSWRTMLYELPMKKGFIFGEWSLPDKDHEILNKQGIHIETVINAGHSMAWENPTGLAAAIMRCLEFC</sequence>
<keyword evidence="2" id="KW-0378">Hydrolase</keyword>
<dbReference type="RefSeq" id="WP_238721611.1">
    <property type="nucleotide sequence ID" value="NZ_JAHQCW010000015.1"/>
</dbReference>
<comment type="caution">
    <text evidence="2">The sequence shown here is derived from an EMBL/GenBank/DDBJ whole genome shotgun (WGS) entry which is preliminary data.</text>
</comment>
<accession>A0A949JXG3</accession>
<dbReference type="InterPro" id="IPR029058">
    <property type="entry name" value="AB_hydrolase_fold"/>
</dbReference>
<dbReference type="GO" id="GO:0016787">
    <property type="term" value="F:hydrolase activity"/>
    <property type="evidence" value="ECO:0007669"/>
    <property type="project" value="UniProtKB-KW"/>
</dbReference>
<dbReference type="SUPFAM" id="SSF53474">
    <property type="entry name" value="alpha/beta-Hydrolases"/>
    <property type="match status" value="1"/>
</dbReference>
<gene>
    <name evidence="2" type="ORF">KTH89_10575</name>
</gene>